<dbReference type="EMBL" id="JANVFS010000058">
    <property type="protein sequence ID" value="KAJ4464506.1"/>
    <property type="molecule type" value="Genomic_DNA"/>
</dbReference>
<evidence type="ECO:0000313" key="2">
    <source>
        <dbReference type="EMBL" id="KAJ4464506.1"/>
    </source>
</evidence>
<protein>
    <submittedName>
        <fullName evidence="2">Uncharacterized protein</fullName>
    </submittedName>
</protein>
<evidence type="ECO:0000256" key="1">
    <source>
        <dbReference type="SAM" id="SignalP"/>
    </source>
</evidence>
<organism evidence="2 3">
    <name type="scientific">Lentinula lateritia</name>
    <dbReference type="NCBI Taxonomy" id="40482"/>
    <lineage>
        <taxon>Eukaryota</taxon>
        <taxon>Fungi</taxon>
        <taxon>Dikarya</taxon>
        <taxon>Basidiomycota</taxon>
        <taxon>Agaricomycotina</taxon>
        <taxon>Agaricomycetes</taxon>
        <taxon>Agaricomycetidae</taxon>
        <taxon>Agaricales</taxon>
        <taxon>Marasmiineae</taxon>
        <taxon>Omphalotaceae</taxon>
        <taxon>Lentinula</taxon>
    </lineage>
</organism>
<comment type="caution">
    <text evidence="2">The sequence shown here is derived from an EMBL/GenBank/DDBJ whole genome shotgun (WGS) entry which is preliminary data.</text>
</comment>
<feature type="chain" id="PRO_5040943362" evidence="1">
    <location>
        <begin position="24"/>
        <end position="137"/>
    </location>
</feature>
<sequence>MFGGQCVVMVLIWFLVERPLAMGRIRNCIQGQEKVVRNPMLFMALLAGSPSQVSGRIYSKASRAAYRLRLRISHIFPERKLQSVGEIASINAVLGLESQSSTDLQDQAITKFQHKSANLHSSLFQLNKKHHLSGNVR</sequence>
<gene>
    <name evidence="2" type="ORF">C8J55DRAFT_493850</name>
</gene>
<dbReference type="AlphaFoldDB" id="A0A9W8ZRE7"/>
<reference evidence="2" key="2">
    <citation type="journal article" date="2023" name="Proc. Natl. Acad. Sci. U.S.A.">
        <title>A global phylogenomic analysis of the shiitake genus Lentinula.</title>
        <authorList>
            <person name="Sierra-Patev S."/>
            <person name="Min B."/>
            <person name="Naranjo-Ortiz M."/>
            <person name="Looney B."/>
            <person name="Konkel Z."/>
            <person name="Slot J.C."/>
            <person name="Sakamoto Y."/>
            <person name="Steenwyk J.L."/>
            <person name="Rokas A."/>
            <person name="Carro J."/>
            <person name="Camarero S."/>
            <person name="Ferreira P."/>
            <person name="Molpeceres G."/>
            <person name="Ruiz-Duenas F.J."/>
            <person name="Serrano A."/>
            <person name="Henrissat B."/>
            <person name="Drula E."/>
            <person name="Hughes K.W."/>
            <person name="Mata J.L."/>
            <person name="Ishikawa N.K."/>
            <person name="Vargas-Isla R."/>
            <person name="Ushijima S."/>
            <person name="Smith C.A."/>
            <person name="Donoghue J."/>
            <person name="Ahrendt S."/>
            <person name="Andreopoulos W."/>
            <person name="He G."/>
            <person name="LaButti K."/>
            <person name="Lipzen A."/>
            <person name="Ng V."/>
            <person name="Riley R."/>
            <person name="Sandor L."/>
            <person name="Barry K."/>
            <person name="Martinez A.T."/>
            <person name="Xiao Y."/>
            <person name="Gibbons J.G."/>
            <person name="Terashima K."/>
            <person name="Grigoriev I.V."/>
            <person name="Hibbett D."/>
        </authorList>
    </citation>
    <scope>NUCLEOTIDE SEQUENCE</scope>
    <source>
        <strain evidence="2">Sp2 HRB7682 ss15</strain>
    </source>
</reference>
<reference evidence="2" key="1">
    <citation type="submission" date="2022-08" db="EMBL/GenBank/DDBJ databases">
        <authorList>
            <consortium name="DOE Joint Genome Institute"/>
            <person name="Min B."/>
            <person name="Riley R."/>
            <person name="Sierra-Patev S."/>
            <person name="Naranjo-Ortiz M."/>
            <person name="Looney B."/>
            <person name="Konkel Z."/>
            <person name="Slot J.C."/>
            <person name="Sakamoto Y."/>
            <person name="Steenwyk J.L."/>
            <person name="Rokas A."/>
            <person name="Carro J."/>
            <person name="Camarero S."/>
            <person name="Ferreira P."/>
            <person name="Molpeceres G."/>
            <person name="Ruiz-Duenas F.J."/>
            <person name="Serrano A."/>
            <person name="Henrissat B."/>
            <person name="Drula E."/>
            <person name="Hughes K.W."/>
            <person name="Mata J.L."/>
            <person name="Ishikawa N.K."/>
            <person name="Vargas-Isla R."/>
            <person name="Ushijima S."/>
            <person name="Smith C.A."/>
            <person name="Ahrendt S."/>
            <person name="Andreopoulos W."/>
            <person name="He G."/>
            <person name="Labutti K."/>
            <person name="Lipzen A."/>
            <person name="Ng V."/>
            <person name="Sandor L."/>
            <person name="Barry K."/>
            <person name="Martinez A.T."/>
            <person name="Xiao Y."/>
            <person name="Gibbons J.G."/>
            <person name="Terashima K."/>
            <person name="Hibbett D.S."/>
            <person name="Grigoriev I.V."/>
        </authorList>
    </citation>
    <scope>NUCLEOTIDE SEQUENCE</scope>
    <source>
        <strain evidence="2">Sp2 HRB7682 ss15</strain>
    </source>
</reference>
<feature type="signal peptide" evidence="1">
    <location>
        <begin position="1"/>
        <end position="23"/>
    </location>
</feature>
<dbReference type="Proteomes" id="UP001150238">
    <property type="component" value="Unassembled WGS sequence"/>
</dbReference>
<name>A0A9W8ZRE7_9AGAR</name>
<accession>A0A9W8ZRE7</accession>
<proteinExistence type="predicted"/>
<keyword evidence="1" id="KW-0732">Signal</keyword>
<evidence type="ECO:0000313" key="3">
    <source>
        <dbReference type="Proteomes" id="UP001150238"/>
    </source>
</evidence>